<evidence type="ECO:0000313" key="3">
    <source>
        <dbReference type="Proteomes" id="UP000225277"/>
    </source>
</evidence>
<keyword evidence="3" id="KW-1185">Reference proteome</keyword>
<gene>
    <name evidence="2" type="ORF">RCC_02522</name>
</gene>
<reference evidence="2 3" key="1">
    <citation type="submission" date="2016-03" db="EMBL/GenBank/DDBJ databases">
        <authorList>
            <person name="Ploux O."/>
        </authorList>
    </citation>
    <scope>NUCLEOTIDE SEQUENCE [LARGE SCALE GENOMIC DNA]</scope>
    <source>
        <strain evidence="2 3">URUG2</strain>
    </source>
</reference>
<dbReference type="RefSeq" id="XP_023623580.1">
    <property type="nucleotide sequence ID" value="XM_023767812.1"/>
</dbReference>
<sequence length="287" mass="31456">MSEPILPGRLVRMRALGPAELPSHPLLASQQSAEQTAPVPANNFAQEALNEAHQFVTSYWPEKFTIKSKTKQSSPSTALVELLSHEIPPKLLPPHTASEAWFARTSIHENAAKAGTASWEEFDAGLRQDHSIHETDYTPDCIHAHQVLTWDDQSGGEVVGWQDVHMNIMEMCHQLPAPLNKRVFSVLVITGKKGDGEFIVVQIPVDTKGMPGTKYRDDKAFTPGMYVSVERGALEDNGANVKWQMGTASDAGGVLPMFLQKLGVPGAVVKDVGLFIGWCEQRRQGKA</sequence>
<dbReference type="Proteomes" id="UP000225277">
    <property type="component" value="Unassembled WGS sequence"/>
</dbReference>
<dbReference type="SUPFAM" id="SSF55961">
    <property type="entry name" value="Bet v1-like"/>
    <property type="match status" value="1"/>
</dbReference>
<dbReference type="EMBL" id="FJUY01000003">
    <property type="protein sequence ID" value="CZT16687.1"/>
    <property type="molecule type" value="Genomic_DNA"/>
</dbReference>
<dbReference type="PANTHER" id="PTHR40370">
    <property type="entry name" value="EXPRESSED PROTEIN"/>
    <property type="match status" value="1"/>
</dbReference>
<dbReference type="GeneID" id="35597737"/>
<proteinExistence type="predicted"/>
<dbReference type="Pfam" id="PF11274">
    <property type="entry name" value="DUF3074"/>
    <property type="match status" value="1"/>
</dbReference>
<evidence type="ECO:0000313" key="2">
    <source>
        <dbReference type="EMBL" id="CZT16687.1"/>
    </source>
</evidence>
<feature type="domain" description="DUF3074" evidence="1">
    <location>
        <begin position="101"/>
        <end position="278"/>
    </location>
</feature>
<evidence type="ECO:0000259" key="1">
    <source>
        <dbReference type="Pfam" id="PF11274"/>
    </source>
</evidence>
<name>A0A2D3UWR1_9PEZI</name>
<dbReference type="OrthoDB" id="6423603at2759"/>
<accession>A0A2D3UWR1</accession>
<dbReference type="InterPro" id="IPR024500">
    <property type="entry name" value="DUF3074"/>
</dbReference>
<dbReference type="PANTHER" id="PTHR40370:SF1">
    <property type="entry name" value="DUF3074 DOMAIN-CONTAINING PROTEIN"/>
    <property type="match status" value="1"/>
</dbReference>
<organism evidence="2 3">
    <name type="scientific">Ramularia collo-cygni</name>
    <dbReference type="NCBI Taxonomy" id="112498"/>
    <lineage>
        <taxon>Eukaryota</taxon>
        <taxon>Fungi</taxon>
        <taxon>Dikarya</taxon>
        <taxon>Ascomycota</taxon>
        <taxon>Pezizomycotina</taxon>
        <taxon>Dothideomycetes</taxon>
        <taxon>Dothideomycetidae</taxon>
        <taxon>Mycosphaerellales</taxon>
        <taxon>Mycosphaerellaceae</taxon>
        <taxon>Ramularia</taxon>
    </lineage>
</organism>
<dbReference type="AlphaFoldDB" id="A0A2D3UWR1"/>
<protein>
    <recommendedName>
        <fullName evidence="1">DUF3074 domain-containing protein</fullName>
    </recommendedName>
</protein>